<keyword evidence="3" id="KW-1185">Reference proteome</keyword>
<evidence type="ECO:0000313" key="2">
    <source>
        <dbReference type="EMBL" id="UWX06403.1"/>
    </source>
</evidence>
<dbReference type="PANTHER" id="PTHR34504:SF4">
    <property type="entry name" value="ANTITOXIN HICB"/>
    <property type="match status" value="1"/>
</dbReference>
<dbReference type="InterPro" id="IPR051404">
    <property type="entry name" value="TA_system_antitoxin"/>
</dbReference>
<dbReference type="SUPFAM" id="SSF143100">
    <property type="entry name" value="TTHA1013/TTHA0281-like"/>
    <property type="match status" value="1"/>
</dbReference>
<dbReference type="Proteomes" id="UP001058120">
    <property type="component" value="Chromosome"/>
</dbReference>
<sequence>MKYYYAYILKDKKTGYTVFFPDFPEATTQGDTIEECLDLGDEALNITLEEYIRERRNVPEPSKLNEVKKKAKAKMKEYAELLDLSFEPLIQFFKASDTSQKPVKITVSFPKSALENIDKKAEQLGLTRSGFLVKAALAYE</sequence>
<dbReference type="EMBL" id="CP065938">
    <property type="protein sequence ID" value="UWX06403.1"/>
    <property type="molecule type" value="Genomic_DNA"/>
</dbReference>
<dbReference type="InterPro" id="IPR035069">
    <property type="entry name" value="TTHA1013/TTHA0281-like"/>
</dbReference>
<proteinExistence type="predicted"/>
<evidence type="ECO:0000259" key="1">
    <source>
        <dbReference type="Pfam" id="PF15919"/>
    </source>
</evidence>
<evidence type="ECO:0000313" key="3">
    <source>
        <dbReference type="Proteomes" id="UP001058120"/>
    </source>
</evidence>
<protein>
    <submittedName>
        <fullName evidence="2">Type II toxin-antitoxin system HicB family antitoxin</fullName>
    </submittedName>
</protein>
<dbReference type="Gene3D" id="3.30.160.250">
    <property type="match status" value="1"/>
</dbReference>
<dbReference type="PANTHER" id="PTHR34504">
    <property type="entry name" value="ANTITOXIN HICB"/>
    <property type="match status" value="1"/>
</dbReference>
<name>A0ABY5Y317_9BACT</name>
<organism evidence="2 3">
    <name type="scientific">Taurinivorans muris</name>
    <dbReference type="NCBI Taxonomy" id="2787751"/>
    <lineage>
        <taxon>Bacteria</taxon>
        <taxon>Pseudomonadati</taxon>
        <taxon>Thermodesulfobacteriota</taxon>
        <taxon>Desulfovibrionia</taxon>
        <taxon>Desulfovibrionales</taxon>
        <taxon>Desulfovibrionaceae</taxon>
        <taxon>Taurinivorans</taxon>
    </lineage>
</organism>
<gene>
    <name evidence="2" type="ORF">JBF11_03565</name>
</gene>
<dbReference type="Pfam" id="PF15919">
    <property type="entry name" value="HicB_lk_antitox"/>
    <property type="match status" value="1"/>
</dbReference>
<feature type="domain" description="HicB-like antitoxin of toxin-antitoxin system" evidence="1">
    <location>
        <begin position="4"/>
        <end position="136"/>
    </location>
</feature>
<accession>A0ABY5Y317</accession>
<reference evidence="2" key="1">
    <citation type="submission" date="2020-12" db="EMBL/GenBank/DDBJ databases">
        <title>Taurinivorans muris gen. nov., sp. nov., fundamental and realized metabolic niche of a ubiquitous sulfidogenic bacterium in the murine intestine.</title>
        <authorList>
            <person name="Ye H."/>
            <person name="Hanson B.T."/>
            <person name="Loy A."/>
        </authorList>
    </citation>
    <scope>NUCLEOTIDE SEQUENCE</scope>
    <source>
        <strain evidence="2">LT0009</strain>
    </source>
</reference>
<dbReference type="InterPro" id="IPR031807">
    <property type="entry name" value="HicB-like"/>
</dbReference>
<dbReference type="RefSeq" id="WP_334316008.1">
    <property type="nucleotide sequence ID" value="NZ_CP065938.1"/>
</dbReference>